<dbReference type="SUPFAM" id="SSF53335">
    <property type="entry name" value="S-adenosyl-L-methionine-dependent methyltransferases"/>
    <property type="match status" value="1"/>
</dbReference>
<dbReference type="STRING" id="1705.CA21670_03090"/>
<evidence type="ECO:0000256" key="3">
    <source>
        <dbReference type="ARBA" id="ARBA00022603"/>
    </source>
</evidence>
<dbReference type="InterPro" id="IPR023095">
    <property type="entry name" value="Ade_MeTrfase_dom_2"/>
</dbReference>
<feature type="binding site" evidence="7">
    <location>
        <position position="56"/>
    </location>
    <ligand>
        <name>S-adenosyl-L-methionine</name>
        <dbReference type="ChEBI" id="CHEBI:59789"/>
    </ligand>
</feature>
<dbReference type="NCBIfam" id="TIGR00571">
    <property type="entry name" value="dam"/>
    <property type="match status" value="1"/>
</dbReference>
<keyword evidence="4 8" id="KW-0808">Transferase</keyword>
<dbReference type="Proteomes" id="UP000076947">
    <property type="component" value="Unassembled WGS sequence"/>
</dbReference>
<sequence>MTNLKPLVKWVGGKRQLLPHIHAALPATGYSTYFEPFLGGGAVLWSLAPEKAVVNDLNAELINLYTVVRTDVEALIAELQDYPNDEEFFYQLRALDRDSEVFAALSPVKRAARTVYLNKTCYNGLYRVNQAGQFNSPFGRYKKPLICDEKTLNAINIYLRDNDVTFLNGDFKDAVSSAQAGDFVYFDPPYDPVNVTSNFVGYAAGGFGRDNQVELKELCDELTDRGVKWMLSNSATEFIRELYAEYHVDIVGASRAINSVASKRGKVDEVLVRNYDK</sequence>
<dbReference type="Pfam" id="PF02086">
    <property type="entry name" value="MethyltransfD12"/>
    <property type="match status" value="1"/>
</dbReference>
<comment type="similarity">
    <text evidence="1 8">Belongs to the N(4)/N(6)-methyltransferase family.</text>
</comment>
<comment type="caution">
    <text evidence="9">The sequence shown here is derived from an EMBL/GenBank/DDBJ whole genome shotgun (WGS) entry which is preliminary data.</text>
</comment>
<dbReference type="InterPro" id="IPR029063">
    <property type="entry name" value="SAM-dependent_MTases_sf"/>
</dbReference>
<organism evidence="9 10">
    <name type="scientific">Corynebacterium stationis</name>
    <dbReference type="NCBI Taxonomy" id="1705"/>
    <lineage>
        <taxon>Bacteria</taxon>
        <taxon>Bacillati</taxon>
        <taxon>Actinomycetota</taxon>
        <taxon>Actinomycetes</taxon>
        <taxon>Mycobacteriales</taxon>
        <taxon>Corynebacteriaceae</taxon>
        <taxon>Corynebacterium</taxon>
    </lineage>
</organism>
<dbReference type="EMBL" id="LSTQ01000024">
    <property type="protein sequence ID" value="OAH26154.1"/>
    <property type="molecule type" value="Genomic_DNA"/>
</dbReference>
<dbReference type="PIRSF" id="PIRSF000398">
    <property type="entry name" value="M_m6A_EcoRV"/>
    <property type="match status" value="1"/>
</dbReference>
<dbReference type="GO" id="GO:0009007">
    <property type="term" value="F:site-specific DNA-methyltransferase (adenine-specific) activity"/>
    <property type="evidence" value="ECO:0007669"/>
    <property type="project" value="UniProtKB-UniRule"/>
</dbReference>
<dbReference type="PRINTS" id="PR00505">
    <property type="entry name" value="D12N6MTFRASE"/>
</dbReference>
<dbReference type="Gene3D" id="3.40.50.150">
    <property type="entry name" value="Vaccinia Virus protein VP39"/>
    <property type="match status" value="1"/>
</dbReference>
<dbReference type="InterPro" id="IPR012327">
    <property type="entry name" value="MeTrfase_D12"/>
</dbReference>
<feature type="binding site" evidence="7">
    <location>
        <position position="187"/>
    </location>
    <ligand>
        <name>S-adenosyl-L-methionine</name>
        <dbReference type="ChEBI" id="CHEBI:59789"/>
    </ligand>
</feature>
<evidence type="ECO:0000256" key="4">
    <source>
        <dbReference type="ARBA" id="ARBA00022679"/>
    </source>
</evidence>
<name>A0A177IBP9_9CORY</name>
<gene>
    <name evidence="9" type="ORF">AYJ05_01580</name>
</gene>
<dbReference type="RefSeq" id="WP_066840495.1">
    <property type="nucleotide sequence ID" value="NZ_CAJFGC010000225.1"/>
</dbReference>
<evidence type="ECO:0000313" key="10">
    <source>
        <dbReference type="Proteomes" id="UP000076947"/>
    </source>
</evidence>
<evidence type="ECO:0000256" key="8">
    <source>
        <dbReference type="RuleBase" id="RU361257"/>
    </source>
</evidence>
<dbReference type="GO" id="GO:0006298">
    <property type="term" value="P:mismatch repair"/>
    <property type="evidence" value="ECO:0007669"/>
    <property type="project" value="TreeGrafter"/>
</dbReference>
<dbReference type="GO" id="GO:0032259">
    <property type="term" value="P:methylation"/>
    <property type="evidence" value="ECO:0007669"/>
    <property type="project" value="UniProtKB-KW"/>
</dbReference>
<keyword evidence="3 8" id="KW-0489">Methyltransferase</keyword>
<dbReference type="GO" id="GO:0043565">
    <property type="term" value="F:sequence-specific DNA binding"/>
    <property type="evidence" value="ECO:0007669"/>
    <property type="project" value="TreeGrafter"/>
</dbReference>
<comment type="catalytic activity">
    <reaction evidence="6 8">
        <text>a 2'-deoxyadenosine in DNA + S-adenosyl-L-methionine = an N(6)-methyl-2'-deoxyadenosine in DNA + S-adenosyl-L-homocysteine + H(+)</text>
        <dbReference type="Rhea" id="RHEA:15197"/>
        <dbReference type="Rhea" id="RHEA-COMP:12418"/>
        <dbReference type="Rhea" id="RHEA-COMP:12419"/>
        <dbReference type="ChEBI" id="CHEBI:15378"/>
        <dbReference type="ChEBI" id="CHEBI:57856"/>
        <dbReference type="ChEBI" id="CHEBI:59789"/>
        <dbReference type="ChEBI" id="CHEBI:90615"/>
        <dbReference type="ChEBI" id="CHEBI:90616"/>
        <dbReference type="EC" id="2.1.1.72"/>
    </reaction>
</comment>
<dbReference type="PROSITE" id="PS00092">
    <property type="entry name" value="N6_MTASE"/>
    <property type="match status" value="1"/>
</dbReference>
<dbReference type="AlphaFoldDB" id="A0A177IBP9"/>
<evidence type="ECO:0000256" key="7">
    <source>
        <dbReference type="PIRSR" id="PIRSR000398-1"/>
    </source>
</evidence>
<evidence type="ECO:0000256" key="1">
    <source>
        <dbReference type="ARBA" id="ARBA00006594"/>
    </source>
</evidence>
<dbReference type="Gene3D" id="1.10.1020.10">
    <property type="entry name" value="Adenine-specific Methyltransferase, Domain 2"/>
    <property type="match status" value="1"/>
</dbReference>
<keyword evidence="10" id="KW-1185">Reference proteome</keyword>
<evidence type="ECO:0000256" key="2">
    <source>
        <dbReference type="ARBA" id="ARBA00011900"/>
    </source>
</evidence>
<evidence type="ECO:0000313" key="9">
    <source>
        <dbReference type="EMBL" id="OAH26154.1"/>
    </source>
</evidence>
<feature type="binding site" evidence="7">
    <location>
        <position position="10"/>
    </location>
    <ligand>
        <name>S-adenosyl-L-methionine</name>
        <dbReference type="ChEBI" id="CHEBI:59789"/>
    </ligand>
</feature>
<dbReference type="GO" id="GO:0009307">
    <property type="term" value="P:DNA restriction-modification system"/>
    <property type="evidence" value="ECO:0007669"/>
    <property type="project" value="InterPro"/>
</dbReference>
<feature type="binding site" evidence="7">
    <location>
        <position position="14"/>
    </location>
    <ligand>
        <name>S-adenosyl-L-methionine</name>
        <dbReference type="ChEBI" id="CHEBI:59789"/>
    </ligand>
</feature>
<dbReference type="InterPro" id="IPR012263">
    <property type="entry name" value="M_m6A_EcoRV"/>
</dbReference>
<reference evidence="10" key="1">
    <citation type="submission" date="2016-02" db="EMBL/GenBank/DDBJ databases">
        <authorList>
            <person name="Kaur G."/>
            <person name="Nair G.R."/>
            <person name="Mayilraj S."/>
        </authorList>
    </citation>
    <scope>NUCLEOTIDE SEQUENCE [LARGE SCALE GENOMIC DNA]</scope>
    <source>
        <strain evidence="10">GA-15</strain>
    </source>
</reference>
<dbReference type="PANTHER" id="PTHR30481:SF3">
    <property type="entry name" value="DNA ADENINE METHYLASE"/>
    <property type="match status" value="1"/>
</dbReference>
<proteinExistence type="inferred from homology"/>
<evidence type="ECO:0000256" key="6">
    <source>
        <dbReference type="ARBA" id="ARBA00047942"/>
    </source>
</evidence>
<keyword evidence="5 8" id="KW-0949">S-adenosyl-L-methionine</keyword>
<dbReference type="EC" id="2.1.1.72" evidence="2 8"/>
<accession>A0A177IBP9</accession>
<dbReference type="InterPro" id="IPR002052">
    <property type="entry name" value="DNA_methylase_N6_adenine_CS"/>
</dbReference>
<protein>
    <recommendedName>
        <fullName evidence="2 8">Site-specific DNA-methyltransferase (adenine-specific)</fullName>
        <ecNumber evidence="2 8">2.1.1.72</ecNumber>
    </recommendedName>
</protein>
<evidence type="ECO:0000256" key="5">
    <source>
        <dbReference type="ARBA" id="ARBA00022691"/>
    </source>
</evidence>
<dbReference type="GO" id="GO:1904047">
    <property type="term" value="F:S-adenosyl-L-methionine binding"/>
    <property type="evidence" value="ECO:0007669"/>
    <property type="project" value="TreeGrafter"/>
</dbReference>
<dbReference type="PANTHER" id="PTHR30481">
    <property type="entry name" value="DNA ADENINE METHYLASE"/>
    <property type="match status" value="1"/>
</dbReference>